<reference evidence="2 3" key="1">
    <citation type="journal article" date="2017" name="G3 (Bethesda)">
        <title>The Physical Genome Mapping of Anopheles albimanus Corrected Scaffold Misassemblies and Identified Interarm Rearrangements in Genus Anopheles.</title>
        <authorList>
            <person name="Artemov G.N."/>
            <person name="Peery A.N."/>
            <person name="Jiang X."/>
            <person name="Tu Z."/>
            <person name="Stegniy V.N."/>
            <person name="Sharakhova M.V."/>
            <person name="Sharakhov I.V."/>
        </authorList>
    </citation>
    <scope>NUCLEOTIDE SEQUENCE [LARGE SCALE GENOMIC DNA]</scope>
    <source>
        <strain evidence="2 3">ALBI9_A</strain>
    </source>
</reference>
<name>A0A182F5G5_ANOAL</name>
<dbReference type="EnsemblMetazoa" id="AALB001708-RA">
    <property type="protein sequence ID" value="AALB001708-PA"/>
    <property type="gene ID" value="AALB001708"/>
</dbReference>
<organism evidence="2 3">
    <name type="scientific">Anopheles albimanus</name>
    <name type="common">New world malaria mosquito</name>
    <dbReference type="NCBI Taxonomy" id="7167"/>
    <lineage>
        <taxon>Eukaryota</taxon>
        <taxon>Metazoa</taxon>
        <taxon>Ecdysozoa</taxon>
        <taxon>Arthropoda</taxon>
        <taxon>Hexapoda</taxon>
        <taxon>Insecta</taxon>
        <taxon>Pterygota</taxon>
        <taxon>Neoptera</taxon>
        <taxon>Endopterygota</taxon>
        <taxon>Diptera</taxon>
        <taxon>Nematocera</taxon>
        <taxon>Culicoidea</taxon>
        <taxon>Culicidae</taxon>
        <taxon>Anophelinae</taxon>
        <taxon>Anopheles</taxon>
    </lineage>
</organism>
<evidence type="ECO:0000313" key="2">
    <source>
        <dbReference type="EnsemblMetazoa" id="AALB001708-PA"/>
    </source>
</evidence>
<evidence type="ECO:0000313" key="3">
    <source>
        <dbReference type="Proteomes" id="UP000069272"/>
    </source>
</evidence>
<accession>A0A182F5G5</accession>
<dbReference type="VEuPathDB" id="VectorBase:AALB20_035720"/>
<feature type="domain" description="CBM39" evidence="1">
    <location>
        <begin position="151"/>
        <end position="256"/>
    </location>
</feature>
<evidence type="ECO:0000259" key="1">
    <source>
        <dbReference type="PROSITE" id="PS51969"/>
    </source>
</evidence>
<dbReference type="InterPro" id="IPR043030">
    <property type="entry name" value="BGBP_N_sf"/>
</dbReference>
<reference evidence="2" key="2">
    <citation type="submission" date="2022-08" db="UniProtKB">
        <authorList>
            <consortium name="EnsemblMetazoa"/>
        </authorList>
    </citation>
    <scope>IDENTIFICATION</scope>
    <source>
        <strain evidence="2">STECLA/ALBI9_A</strain>
    </source>
</reference>
<dbReference type="Pfam" id="PF15886">
    <property type="entry name" value="CBM39"/>
    <property type="match status" value="2"/>
</dbReference>
<dbReference type="VEuPathDB" id="VectorBase:AALB001708"/>
<sequence>MMNKRPTIVAFIMCVLAAAVMAQDEHPLPDYLVFMKQFMVHVQAREPSGIMIWTRDSPLIEMFGIELHIGKHSHSQKEPIWDRQLMVNVTSTVDGKFLIHDRDMIVEVGDTIRYRFLVLHKRTVSHSNYRRMLVTVMAQDEHPLPDYLVFMKQFMVHVQAREPSGIMIWTRDSPLIEMFGIELHIGKHSHSQKEPIWDRQLMVNVTSTVDGKFLIHDRDMIVEVGDTIRYRFLVLHKRTVSHSNYRRMLVTDHLFNRPRNTKCLSECLARDQAGYRQEEARMKEILEHKIEQCVGSQSSEYLFFPLEGAITLVSDPMHFIKYRLWQIEDLRPAIDNVLTAYVAQNGVGVKMRTVIDKLKVLELGRRKINVIDYDDRLTESLN</sequence>
<dbReference type="InterPro" id="IPR031756">
    <property type="entry name" value="BGBP_N"/>
</dbReference>
<dbReference type="Gene3D" id="2.60.40.2140">
    <property type="entry name" value="Beta-1,3-glucan-recognition protein, N-terminal domain"/>
    <property type="match status" value="2"/>
</dbReference>
<dbReference type="Proteomes" id="UP000069272">
    <property type="component" value="Chromosome 2L"/>
</dbReference>
<keyword evidence="3" id="KW-1185">Reference proteome</keyword>
<feature type="domain" description="CBM39" evidence="1">
    <location>
        <begin position="35"/>
        <end position="139"/>
    </location>
</feature>
<dbReference type="PROSITE" id="PS51969">
    <property type="entry name" value="CBM39"/>
    <property type="match status" value="2"/>
</dbReference>
<protein>
    <recommendedName>
        <fullName evidence="1">CBM39 domain-containing protein</fullName>
    </recommendedName>
</protein>
<proteinExistence type="predicted"/>
<dbReference type="AlphaFoldDB" id="A0A182F5G5"/>
<dbReference type="GO" id="GO:0030246">
    <property type="term" value="F:carbohydrate binding"/>
    <property type="evidence" value="ECO:0007669"/>
    <property type="project" value="InterPro"/>
</dbReference>